<sequence>MTKKLALAAVASLSLFAVTACGSSDDANAPAEADTVEMPAEEVMMQPGMDADPVVEPTLNQEMGTSAVDDGVVPPAPAETMADDAAAAADDLTAAMNEDVE</sequence>
<dbReference type="Proteomes" id="UP001259803">
    <property type="component" value="Unassembled WGS sequence"/>
</dbReference>
<protein>
    <recommendedName>
        <fullName evidence="4">Secreted protein</fullName>
    </recommendedName>
</protein>
<comment type="caution">
    <text evidence="2">The sequence shown here is derived from an EMBL/GenBank/DDBJ whole genome shotgun (WGS) entry which is preliminary data.</text>
</comment>
<dbReference type="PROSITE" id="PS51257">
    <property type="entry name" value="PROKAR_LIPOPROTEIN"/>
    <property type="match status" value="1"/>
</dbReference>
<organism evidence="2 3">
    <name type="scientific">Croceicoccus esteveae</name>
    <dbReference type="NCBI Taxonomy" id="3075597"/>
    <lineage>
        <taxon>Bacteria</taxon>
        <taxon>Pseudomonadati</taxon>
        <taxon>Pseudomonadota</taxon>
        <taxon>Alphaproteobacteria</taxon>
        <taxon>Sphingomonadales</taxon>
        <taxon>Erythrobacteraceae</taxon>
        <taxon>Croceicoccus</taxon>
    </lineage>
</organism>
<feature type="signal peptide" evidence="1">
    <location>
        <begin position="1"/>
        <end position="19"/>
    </location>
</feature>
<accession>A0ABU2ZJD2</accession>
<proteinExistence type="predicted"/>
<evidence type="ECO:0008006" key="4">
    <source>
        <dbReference type="Google" id="ProtNLM"/>
    </source>
</evidence>
<evidence type="ECO:0000313" key="3">
    <source>
        <dbReference type="Proteomes" id="UP001259803"/>
    </source>
</evidence>
<dbReference type="EMBL" id="JAVRHS010000010">
    <property type="protein sequence ID" value="MDT0576717.1"/>
    <property type="molecule type" value="Genomic_DNA"/>
</dbReference>
<keyword evidence="1" id="KW-0732">Signal</keyword>
<keyword evidence="3" id="KW-1185">Reference proteome</keyword>
<evidence type="ECO:0000256" key="1">
    <source>
        <dbReference type="SAM" id="SignalP"/>
    </source>
</evidence>
<reference evidence="2 3" key="1">
    <citation type="submission" date="2023-09" db="EMBL/GenBank/DDBJ databases">
        <authorList>
            <person name="Rey-Velasco X."/>
        </authorList>
    </citation>
    <scope>NUCLEOTIDE SEQUENCE [LARGE SCALE GENOMIC DNA]</scope>
    <source>
        <strain evidence="2 3">F390</strain>
    </source>
</reference>
<feature type="chain" id="PRO_5045174782" description="Secreted protein" evidence="1">
    <location>
        <begin position="20"/>
        <end position="101"/>
    </location>
</feature>
<evidence type="ECO:0000313" key="2">
    <source>
        <dbReference type="EMBL" id="MDT0576717.1"/>
    </source>
</evidence>
<dbReference type="RefSeq" id="WP_311341294.1">
    <property type="nucleotide sequence ID" value="NZ_JAVRHS010000010.1"/>
</dbReference>
<gene>
    <name evidence="2" type="ORF">RM533_11070</name>
</gene>
<name>A0ABU2ZJD2_9SPHN</name>